<dbReference type="Proteomes" id="UP000031465">
    <property type="component" value="Unassembled WGS sequence"/>
</dbReference>
<keyword evidence="1" id="KW-0449">Lipoprotein</keyword>
<evidence type="ECO:0000313" key="1">
    <source>
        <dbReference type="EMBL" id="KIC72952.1"/>
    </source>
</evidence>
<dbReference type="AlphaFoldDB" id="A0A0C1K0B9"/>
<gene>
    <name evidence="1" type="primary">pal</name>
    <name evidence="1" type="ORF">DB44_BX00210</name>
</gene>
<protein>
    <submittedName>
        <fullName evidence="1">Putative peptidoglycan-associated lipoprotein (Pal)</fullName>
    </submittedName>
</protein>
<evidence type="ECO:0000313" key="2">
    <source>
        <dbReference type="Proteomes" id="UP000031465"/>
    </source>
</evidence>
<dbReference type="PROSITE" id="PS51257">
    <property type="entry name" value="PROKAR_LIPOPROTEIN"/>
    <property type="match status" value="1"/>
</dbReference>
<reference evidence="1 2" key="1">
    <citation type="journal article" date="2014" name="Mol. Biol. Evol.">
        <title>Massive expansion of Ubiquitination-related gene families within the Chlamydiae.</title>
        <authorList>
            <person name="Domman D."/>
            <person name="Collingro A."/>
            <person name="Lagkouvardos I."/>
            <person name="Gehre L."/>
            <person name="Weinmaier T."/>
            <person name="Rattei T."/>
            <person name="Subtil A."/>
            <person name="Horn M."/>
        </authorList>
    </citation>
    <scope>NUCLEOTIDE SEQUENCE [LARGE SCALE GENOMIC DNA]</scope>
    <source>
        <strain evidence="1 2">EI2</strain>
    </source>
</reference>
<proteinExistence type="predicted"/>
<dbReference type="EMBL" id="JSAN01000044">
    <property type="protein sequence ID" value="KIC72952.1"/>
    <property type="molecule type" value="Genomic_DNA"/>
</dbReference>
<dbReference type="PATRIC" id="fig|362787.3.peg.680"/>
<sequence length="155" mass="16079">MKKLNKFLLLGISVCLLSSCTRDISSDVYSARQVGEASITYMGKIRSVRAVTVNQNAQLDENGLGIAGGGVTGGIIGNAAGRGHLLPTAFGAVAGAVAGSLIEKRAKQQAGLEYAVELDNGDLLTVVQGPNDNFYIGQPVYVIVSASGRSRITPQ</sequence>
<accession>A0A0C1K0B9</accession>
<comment type="caution">
    <text evidence="1">The sequence shown here is derived from an EMBL/GenBank/DDBJ whole genome shotgun (WGS) entry which is preliminary data.</text>
</comment>
<name>A0A0C1K0B9_9BACT</name>
<organism evidence="1 2">
    <name type="scientific">Candidatus Protochlamydia amoebophila</name>
    <dbReference type="NCBI Taxonomy" id="362787"/>
    <lineage>
        <taxon>Bacteria</taxon>
        <taxon>Pseudomonadati</taxon>
        <taxon>Chlamydiota</taxon>
        <taxon>Chlamydiia</taxon>
        <taxon>Parachlamydiales</taxon>
        <taxon>Parachlamydiaceae</taxon>
        <taxon>Candidatus Protochlamydia</taxon>
    </lineage>
</organism>
<dbReference type="RefSeq" id="WP_039357240.1">
    <property type="nucleotide sequence ID" value="NZ_JSAN01000044.1"/>
</dbReference>